<evidence type="ECO:0000256" key="2">
    <source>
        <dbReference type="ARBA" id="ARBA00023004"/>
    </source>
</evidence>
<reference evidence="5" key="1">
    <citation type="submission" date="2019-11" db="EMBL/GenBank/DDBJ databases">
        <title>Microbial mats filling the niche in hypersaline microbial mats.</title>
        <authorList>
            <person name="Wong H.L."/>
            <person name="Macleod F.I."/>
            <person name="White R.A. III"/>
            <person name="Burns B.P."/>
        </authorList>
    </citation>
    <scope>NUCLEOTIDE SEQUENCE</scope>
    <source>
        <strain evidence="5">Rbin_158</strain>
    </source>
</reference>
<protein>
    <recommendedName>
        <fullName evidence="4">4Fe-4S ferredoxin-type domain-containing protein</fullName>
    </recommendedName>
</protein>
<dbReference type="Gene3D" id="3.30.70.20">
    <property type="match status" value="1"/>
</dbReference>
<sequence>MVGLVGWLAEEISLYKINVDYDVCIACEACPSTVMNAILKQKQKTIPDCFACGNCLDVCPMNAVHFQRGKRNTPPTGKFDK</sequence>
<accession>A0A9D5JVJ0</accession>
<evidence type="ECO:0000256" key="1">
    <source>
        <dbReference type="ARBA" id="ARBA00022723"/>
    </source>
</evidence>
<dbReference type="PROSITE" id="PS00198">
    <property type="entry name" value="4FE4S_FER_1"/>
    <property type="match status" value="1"/>
</dbReference>
<dbReference type="SUPFAM" id="SSF54862">
    <property type="entry name" value="4Fe-4S ferredoxins"/>
    <property type="match status" value="1"/>
</dbReference>
<evidence type="ECO:0000313" key="6">
    <source>
        <dbReference type="Proteomes" id="UP000649604"/>
    </source>
</evidence>
<feature type="domain" description="4Fe-4S ferredoxin-type" evidence="4">
    <location>
        <begin position="41"/>
        <end position="69"/>
    </location>
</feature>
<dbReference type="PROSITE" id="PS51379">
    <property type="entry name" value="4FE4S_FER_2"/>
    <property type="match status" value="1"/>
</dbReference>
<evidence type="ECO:0000256" key="3">
    <source>
        <dbReference type="ARBA" id="ARBA00023014"/>
    </source>
</evidence>
<organism evidence="5 6">
    <name type="scientific">candidate division KSB3 bacterium</name>
    <dbReference type="NCBI Taxonomy" id="2044937"/>
    <lineage>
        <taxon>Bacteria</taxon>
        <taxon>candidate division KSB3</taxon>
    </lineage>
</organism>
<keyword evidence="1" id="KW-0479">Metal-binding</keyword>
<dbReference type="GO" id="GO:0046872">
    <property type="term" value="F:metal ion binding"/>
    <property type="evidence" value="ECO:0007669"/>
    <property type="project" value="UniProtKB-KW"/>
</dbReference>
<dbReference type="Proteomes" id="UP000649604">
    <property type="component" value="Unassembled WGS sequence"/>
</dbReference>
<proteinExistence type="predicted"/>
<evidence type="ECO:0000313" key="5">
    <source>
        <dbReference type="EMBL" id="MBD3325052.1"/>
    </source>
</evidence>
<gene>
    <name evidence="5" type="ORF">GF339_10735</name>
</gene>
<dbReference type="EMBL" id="WJJP01000347">
    <property type="protein sequence ID" value="MBD3325052.1"/>
    <property type="molecule type" value="Genomic_DNA"/>
</dbReference>
<keyword evidence="3" id="KW-0411">Iron-sulfur</keyword>
<name>A0A9D5JVJ0_9BACT</name>
<evidence type="ECO:0000259" key="4">
    <source>
        <dbReference type="PROSITE" id="PS51379"/>
    </source>
</evidence>
<dbReference type="GO" id="GO:0051536">
    <property type="term" value="F:iron-sulfur cluster binding"/>
    <property type="evidence" value="ECO:0007669"/>
    <property type="project" value="UniProtKB-KW"/>
</dbReference>
<keyword evidence="2" id="KW-0408">Iron</keyword>
<dbReference type="InterPro" id="IPR017896">
    <property type="entry name" value="4Fe4S_Fe-S-bd"/>
</dbReference>
<dbReference type="InterPro" id="IPR017900">
    <property type="entry name" value="4Fe4S_Fe_S_CS"/>
</dbReference>
<comment type="caution">
    <text evidence="5">The sequence shown here is derived from an EMBL/GenBank/DDBJ whole genome shotgun (WGS) entry which is preliminary data.</text>
</comment>
<dbReference type="AlphaFoldDB" id="A0A9D5JVJ0"/>